<keyword evidence="2" id="KW-1185">Reference proteome</keyword>
<sequence>MEQPLSKHFFAKQGCSKNSDKESVQEFLSPTADGTTFYMCRNILGVPLRVALSAVSFLNGHSPLKKDAAAIANAFSNEN</sequence>
<organism evidence="1 2">
    <name type="scientific">Arenibacter nanhaiticus</name>
    <dbReference type="NCBI Taxonomy" id="558155"/>
    <lineage>
        <taxon>Bacteria</taxon>
        <taxon>Pseudomonadati</taxon>
        <taxon>Bacteroidota</taxon>
        <taxon>Flavobacteriia</taxon>
        <taxon>Flavobacteriales</taxon>
        <taxon>Flavobacteriaceae</taxon>
        <taxon>Arenibacter</taxon>
    </lineage>
</organism>
<reference evidence="2" key="1">
    <citation type="submission" date="2016-11" db="EMBL/GenBank/DDBJ databases">
        <authorList>
            <person name="Varghese N."/>
            <person name="Submissions S."/>
        </authorList>
    </citation>
    <scope>NUCLEOTIDE SEQUENCE [LARGE SCALE GENOMIC DNA]</scope>
    <source>
        <strain evidence="2">CGMCC 1.8863</strain>
    </source>
</reference>
<dbReference type="STRING" id="558155.SAMN04487911_102238"/>
<proteinExistence type="predicted"/>
<evidence type="ECO:0000313" key="2">
    <source>
        <dbReference type="Proteomes" id="UP000184231"/>
    </source>
</evidence>
<evidence type="ECO:0000313" key="1">
    <source>
        <dbReference type="EMBL" id="SHI49278.1"/>
    </source>
</evidence>
<dbReference type="AlphaFoldDB" id="A0A1M6BL27"/>
<name>A0A1M6BL27_9FLAO</name>
<dbReference type="Proteomes" id="UP000184231">
    <property type="component" value="Unassembled WGS sequence"/>
</dbReference>
<dbReference type="EMBL" id="FQYX01000002">
    <property type="protein sequence ID" value="SHI49278.1"/>
    <property type="molecule type" value="Genomic_DNA"/>
</dbReference>
<gene>
    <name evidence="1" type="ORF">SAMN04487911_102238</name>
</gene>
<accession>A0A1M6BL27</accession>
<protein>
    <submittedName>
        <fullName evidence="1">Uncharacterized protein</fullName>
    </submittedName>
</protein>